<proteinExistence type="predicted"/>
<gene>
    <name evidence="1" type="ORF">DPMN_098471</name>
</gene>
<accession>A0A9D4LFA3</accession>
<evidence type="ECO:0000313" key="1">
    <source>
        <dbReference type="EMBL" id="KAH3855896.1"/>
    </source>
</evidence>
<dbReference type="Proteomes" id="UP000828390">
    <property type="component" value="Unassembled WGS sequence"/>
</dbReference>
<dbReference type="EMBL" id="JAIWYP010000003">
    <property type="protein sequence ID" value="KAH3855896.1"/>
    <property type="molecule type" value="Genomic_DNA"/>
</dbReference>
<evidence type="ECO:0000313" key="2">
    <source>
        <dbReference type="Proteomes" id="UP000828390"/>
    </source>
</evidence>
<dbReference type="Gene3D" id="2.30.30.190">
    <property type="entry name" value="CAP Gly-rich-like domain"/>
    <property type="match status" value="1"/>
</dbReference>
<organism evidence="1 2">
    <name type="scientific">Dreissena polymorpha</name>
    <name type="common">Zebra mussel</name>
    <name type="synonym">Mytilus polymorpha</name>
    <dbReference type="NCBI Taxonomy" id="45954"/>
    <lineage>
        <taxon>Eukaryota</taxon>
        <taxon>Metazoa</taxon>
        <taxon>Spiralia</taxon>
        <taxon>Lophotrochozoa</taxon>
        <taxon>Mollusca</taxon>
        <taxon>Bivalvia</taxon>
        <taxon>Autobranchia</taxon>
        <taxon>Heteroconchia</taxon>
        <taxon>Euheterodonta</taxon>
        <taxon>Imparidentia</taxon>
        <taxon>Neoheterodontei</taxon>
        <taxon>Myida</taxon>
        <taxon>Dreissenoidea</taxon>
        <taxon>Dreissenidae</taxon>
        <taxon>Dreissena</taxon>
    </lineage>
</organism>
<dbReference type="InterPro" id="IPR036859">
    <property type="entry name" value="CAP-Gly_dom_sf"/>
</dbReference>
<reference evidence="1" key="1">
    <citation type="journal article" date="2019" name="bioRxiv">
        <title>The Genome of the Zebra Mussel, Dreissena polymorpha: A Resource for Invasive Species Research.</title>
        <authorList>
            <person name="McCartney M.A."/>
            <person name="Auch B."/>
            <person name="Kono T."/>
            <person name="Mallez S."/>
            <person name="Zhang Y."/>
            <person name="Obille A."/>
            <person name="Becker A."/>
            <person name="Abrahante J.E."/>
            <person name="Garbe J."/>
            <person name="Badalamenti J.P."/>
            <person name="Herman A."/>
            <person name="Mangelson H."/>
            <person name="Liachko I."/>
            <person name="Sullivan S."/>
            <person name="Sone E.D."/>
            <person name="Koren S."/>
            <person name="Silverstein K.A.T."/>
            <person name="Beckman K.B."/>
            <person name="Gohl D.M."/>
        </authorList>
    </citation>
    <scope>NUCLEOTIDE SEQUENCE</scope>
    <source>
        <strain evidence="1">Duluth1</strain>
        <tissue evidence="1">Whole animal</tissue>
    </source>
</reference>
<sequence length="57" mass="6089">MAEKTMKMGTRVEVIGKGVVGTVAYMGTTMFSAGMGNVCNSGLHGHHHVLCWYGECL</sequence>
<keyword evidence="2" id="KW-1185">Reference proteome</keyword>
<reference evidence="1" key="2">
    <citation type="submission" date="2020-11" db="EMBL/GenBank/DDBJ databases">
        <authorList>
            <person name="McCartney M.A."/>
            <person name="Auch B."/>
            <person name="Kono T."/>
            <person name="Mallez S."/>
            <person name="Becker A."/>
            <person name="Gohl D.M."/>
            <person name="Silverstein K.A.T."/>
            <person name="Koren S."/>
            <person name="Bechman K.B."/>
            <person name="Herman A."/>
            <person name="Abrahante J.E."/>
            <person name="Garbe J."/>
        </authorList>
    </citation>
    <scope>NUCLEOTIDE SEQUENCE</scope>
    <source>
        <strain evidence="1">Duluth1</strain>
        <tissue evidence="1">Whole animal</tissue>
    </source>
</reference>
<name>A0A9D4LFA3_DREPO</name>
<dbReference type="AlphaFoldDB" id="A0A9D4LFA3"/>
<protein>
    <submittedName>
        <fullName evidence="1">Uncharacterized protein</fullName>
    </submittedName>
</protein>
<comment type="caution">
    <text evidence="1">The sequence shown here is derived from an EMBL/GenBank/DDBJ whole genome shotgun (WGS) entry which is preliminary data.</text>
</comment>